<dbReference type="Pfam" id="PF00132">
    <property type="entry name" value="Hexapep"/>
    <property type="match status" value="1"/>
</dbReference>
<name>A0A176RXX1_9GAMM</name>
<dbReference type="InterPro" id="IPR001451">
    <property type="entry name" value="Hexapep"/>
</dbReference>
<feature type="non-terminal residue" evidence="2">
    <location>
        <position position="125"/>
    </location>
</feature>
<dbReference type="InterPro" id="IPR050179">
    <property type="entry name" value="Trans_hexapeptide_repeat"/>
</dbReference>
<organism evidence="2 3">
    <name type="scientific">Candidatus Thiomargarita nelsonii</name>
    <dbReference type="NCBI Taxonomy" id="1003181"/>
    <lineage>
        <taxon>Bacteria</taxon>
        <taxon>Pseudomonadati</taxon>
        <taxon>Pseudomonadota</taxon>
        <taxon>Gammaproteobacteria</taxon>
        <taxon>Thiotrichales</taxon>
        <taxon>Thiotrichaceae</taxon>
        <taxon>Thiomargarita</taxon>
    </lineage>
</organism>
<protein>
    <submittedName>
        <fullName evidence="2">Hexapeptide transferase family protein</fullName>
    </submittedName>
</protein>
<dbReference type="SUPFAM" id="SSF51161">
    <property type="entry name" value="Trimeric LpxA-like enzymes"/>
    <property type="match status" value="1"/>
</dbReference>
<dbReference type="EMBL" id="LUTY01002243">
    <property type="protein sequence ID" value="OAD20605.1"/>
    <property type="molecule type" value="Genomic_DNA"/>
</dbReference>
<dbReference type="AlphaFoldDB" id="A0A176RXX1"/>
<reference evidence="2 3" key="1">
    <citation type="submission" date="2016-05" db="EMBL/GenBank/DDBJ databases">
        <title>Single-cell genome of chain-forming Candidatus Thiomargarita nelsonii and comparison to other large sulfur-oxidizing bacteria.</title>
        <authorList>
            <person name="Winkel M."/>
            <person name="Salman V."/>
            <person name="Woyke T."/>
            <person name="Schulz-Vogt H."/>
            <person name="Richter M."/>
            <person name="Flood B."/>
            <person name="Bailey J."/>
            <person name="Amann R."/>
            <person name="Mussmann M."/>
        </authorList>
    </citation>
    <scope>NUCLEOTIDE SEQUENCE [LARGE SCALE GENOMIC DNA]</scope>
    <source>
        <strain evidence="2 3">THI036</strain>
    </source>
</reference>
<sequence>MSLSEKVTDIGGRLCSIISNQALVGEYGNIIGNGVCILSHATITCDVYLGDGTLINKAAIISHDAKVGRYCDISPGAKILGRTAIGDCTAIGTNAVLLPDVKVGSNCEVGAGAVVTKDVPPNTVR</sequence>
<dbReference type="PANTHER" id="PTHR43300">
    <property type="entry name" value="ACETYLTRANSFERASE"/>
    <property type="match status" value="1"/>
</dbReference>
<dbReference type="Proteomes" id="UP000076962">
    <property type="component" value="Unassembled WGS sequence"/>
</dbReference>
<accession>A0A176RXX1</accession>
<gene>
    <name evidence="2" type="ORF">THIOM_003682</name>
</gene>
<evidence type="ECO:0000313" key="3">
    <source>
        <dbReference type="Proteomes" id="UP000076962"/>
    </source>
</evidence>
<proteinExistence type="inferred from homology"/>
<evidence type="ECO:0000313" key="2">
    <source>
        <dbReference type="EMBL" id="OAD20605.1"/>
    </source>
</evidence>
<dbReference type="InterPro" id="IPR011004">
    <property type="entry name" value="Trimer_LpxA-like_sf"/>
</dbReference>
<keyword evidence="2" id="KW-0808">Transferase</keyword>
<evidence type="ECO:0000256" key="1">
    <source>
        <dbReference type="ARBA" id="ARBA00007274"/>
    </source>
</evidence>
<dbReference type="Gene3D" id="2.160.10.10">
    <property type="entry name" value="Hexapeptide repeat proteins"/>
    <property type="match status" value="1"/>
</dbReference>
<dbReference type="PANTHER" id="PTHR43300:SF10">
    <property type="entry name" value="2,3,4,5-TETRAHYDROPYRIDINE-2,6-DICARBOXYLATE N-ACETYLTRANSFERASE"/>
    <property type="match status" value="1"/>
</dbReference>
<comment type="similarity">
    <text evidence="1">Belongs to the transferase hexapeptide repeat family.</text>
</comment>
<keyword evidence="3" id="KW-1185">Reference proteome</keyword>
<dbReference type="GO" id="GO:0016740">
    <property type="term" value="F:transferase activity"/>
    <property type="evidence" value="ECO:0007669"/>
    <property type="project" value="UniProtKB-KW"/>
</dbReference>
<comment type="caution">
    <text evidence="2">The sequence shown here is derived from an EMBL/GenBank/DDBJ whole genome shotgun (WGS) entry which is preliminary data.</text>
</comment>